<dbReference type="AlphaFoldDB" id="A0A6A6I962"/>
<accession>A0A6A6I962</accession>
<feature type="compositionally biased region" description="Polar residues" evidence="1">
    <location>
        <begin position="1"/>
        <end position="13"/>
    </location>
</feature>
<name>A0A6A6I962_9PLEO</name>
<feature type="region of interest" description="Disordered" evidence="1">
    <location>
        <begin position="1"/>
        <end position="119"/>
    </location>
</feature>
<dbReference type="GeneID" id="54589072"/>
<sequence>MTSLTGQESSANQPDLPINPGTTTNTGGKPGKDDPSVPFKVGKESSSSGGLDVGRIDKADAATSNASGTSEQRCGEDLAFQQEAGEKGYVGPKTGSESLVESIERSVHERGEGEHSREM</sequence>
<dbReference type="OrthoDB" id="3784937at2759"/>
<dbReference type="RefSeq" id="XP_033681067.1">
    <property type="nucleotide sequence ID" value="XM_033835742.1"/>
</dbReference>
<organism evidence="2 3">
    <name type="scientific">Trematosphaeria pertusa</name>
    <dbReference type="NCBI Taxonomy" id="390896"/>
    <lineage>
        <taxon>Eukaryota</taxon>
        <taxon>Fungi</taxon>
        <taxon>Dikarya</taxon>
        <taxon>Ascomycota</taxon>
        <taxon>Pezizomycotina</taxon>
        <taxon>Dothideomycetes</taxon>
        <taxon>Pleosporomycetidae</taxon>
        <taxon>Pleosporales</taxon>
        <taxon>Massarineae</taxon>
        <taxon>Trematosphaeriaceae</taxon>
        <taxon>Trematosphaeria</taxon>
    </lineage>
</organism>
<gene>
    <name evidence="2" type="ORF">BU26DRAFT_607338</name>
</gene>
<evidence type="ECO:0000256" key="1">
    <source>
        <dbReference type="SAM" id="MobiDB-lite"/>
    </source>
</evidence>
<protein>
    <submittedName>
        <fullName evidence="2">Uncharacterized protein</fullName>
    </submittedName>
</protein>
<feature type="compositionally biased region" description="Polar residues" evidence="1">
    <location>
        <begin position="62"/>
        <end position="72"/>
    </location>
</feature>
<dbReference type="Proteomes" id="UP000800094">
    <property type="component" value="Unassembled WGS sequence"/>
</dbReference>
<reference evidence="2" key="1">
    <citation type="journal article" date="2020" name="Stud. Mycol.">
        <title>101 Dothideomycetes genomes: a test case for predicting lifestyles and emergence of pathogens.</title>
        <authorList>
            <person name="Haridas S."/>
            <person name="Albert R."/>
            <person name="Binder M."/>
            <person name="Bloem J."/>
            <person name="Labutti K."/>
            <person name="Salamov A."/>
            <person name="Andreopoulos B."/>
            <person name="Baker S."/>
            <person name="Barry K."/>
            <person name="Bills G."/>
            <person name="Bluhm B."/>
            <person name="Cannon C."/>
            <person name="Castanera R."/>
            <person name="Culley D."/>
            <person name="Daum C."/>
            <person name="Ezra D."/>
            <person name="Gonzalez J."/>
            <person name="Henrissat B."/>
            <person name="Kuo A."/>
            <person name="Liang C."/>
            <person name="Lipzen A."/>
            <person name="Lutzoni F."/>
            <person name="Magnuson J."/>
            <person name="Mondo S."/>
            <person name="Nolan M."/>
            <person name="Ohm R."/>
            <person name="Pangilinan J."/>
            <person name="Park H.-J."/>
            <person name="Ramirez L."/>
            <person name="Alfaro M."/>
            <person name="Sun H."/>
            <person name="Tritt A."/>
            <person name="Yoshinaga Y."/>
            <person name="Zwiers L.-H."/>
            <person name="Turgeon B."/>
            <person name="Goodwin S."/>
            <person name="Spatafora J."/>
            <person name="Crous P."/>
            <person name="Grigoriev I."/>
        </authorList>
    </citation>
    <scope>NUCLEOTIDE SEQUENCE</scope>
    <source>
        <strain evidence="2">CBS 122368</strain>
    </source>
</reference>
<keyword evidence="3" id="KW-1185">Reference proteome</keyword>
<feature type="compositionally biased region" description="Basic and acidic residues" evidence="1">
    <location>
        <begin position="102"/>
        <end position="119"/>
    </location>
</feature>
<dbReference type="EMBL" id="ML987199">
    <property type="protein sequence ID" value="KAF2246063.1"/>
    <property type="molecule type" value="Genomic_DNA"/>
</dbReference>
<evidence type="ECO:0000313" key="3">
    <source>
        <dbReference type="Proteomes" id="UP000800094"/>
    </source>
</evidence>
<evidence type="ECO:0000313" key="2">
    <source>
        <dbReference type="EMBL" id="KAF2246063.1"/>
    </source>
</evidence>
<proteinExistence type="predicted"/>